<dbReference type="OrthoDB" id="2011474at2759"/>
<dbReference type="AlphaFoldDB" id="A0A2Z7CQR2"/>
<sequence length="486" mass="53410">MLLQIAVPAVAIFHSLNDDNNSLHISFDSVLGMDDAGLVAVFESFVATGLKGFLGCPAVYYEDALTEFFENGLVRDGMIVSTIQEISVEISEEVFAAAFELPMKGLTDLSKVPKDLVFDVRSIFSESKEQVSTYCKKKEMKIEFRLFGDILVKTIFVKAGSFDEVTHERFLLMTAITCGVKINWSSLVFDVLKDMVTPAFPSSRILPEKTVHRYIVINEKVGGEEVADAPRVKKTPVKKAASKKRPATDAAVEPVVKKKRTTKSKSVPAKETLEILPFAQEAAMSVEDILMTIPVECPFPSANVEITPITLGTTISIPGVHEGYWYKAGLPKIPATDKGKTPLHERDPVQAMSTLKAIKSAQFVPSSLKYLNRVLTSRCNSLTKQPDLSWLGKHGRDSLELKSVPEAVMPKRGKVVAAAPNHLLKIKADPAGEVVAVAIEQMNREVVLGKVVAEVEVREEVIRVDLPREDITAVVVERSEDHLKIG</sequence>
<feature type="compositionally biased region" description="Basic residues" evidence="1">
    <location>
        <begin position="235"/>
        <end position="245"/>
    </location>
</feature>
<accession>A0A2Z7CQR2</accession>
<evidence type="ECO:0000313" key="2">
    <source>
        <dbReference type="EMBL" id="KZV47089.1"/>
    </source>
</evidence>
<reference evidence="2 3" key="1">
    <citation type="journal article" date="2015" name="Proc. Natl. Acad. Sci. U.S.A.">
        <title>The resurrection genome of Boea hygrometrica: A blueprint for survival of dehydration.</title>
        <authorList>
            <person name="Xiao L."/>
            <person name="Yang G."/>
            <person name="Zhang L."/>
            <person name="Yang X."/>
            <person name="Zhao S."/>
            <person name="Ji Z."/>
            <person name="Zhou Q."/>
            <person name="Hu M."/>
            <person name="Wang Y."/>
            <person name="Chen M."/>
            <person name="Xu Y."/>
            <person name="Jin H."/>
            <person name="Xiao X."/>
            <person name="Hu G."/>
            <person name="Bao F."/>
            <person name="Hu Y."/>
            <person name="Wan P."/>
            <person name="Li L."/>
            <person name="Deng X."/>
            <person name="Kuang T."/>
            <person name="Xiang C."/>
            <person name="Zhu J.K."/>
            <person name="Oliver M.J."/>
            <person name="He Y."/>
        </authorList>
    </citation>
    <scope>NUCLEOTIDE SEQUENCE [LARGE SCALE GENOMIC DNA]</scope>
    <source>
        <strain evidence="3">cv. XS01</strain>
    </source>
</reference>
<dbReference type="Proteomes" id="UP000250235">
    <property type="component" value="Unassembled WGS sequence"/>
</dbReference>
<gene>
    <name evidence="2" type="ORF">F511_07876</name>
</gene>
<feature type="region of interest" description="Disordered" evidence="1">
    <location>
        <begin position="235"/>
        <end position="256"/>
    </location>
</feature>
<name>A0A2Z7CQR2_9LAMI</name>
<evidence type="ECO:0000313" key="3">
    <source>
        <dbReference type="Proteomes" id="UP000250235"/>
    </source>
</evidence>
<dbReference type="EMBL" id="KQ995319">
    <property type="protein sequence ID" value="KZV47089.1"/>
    <property type="molecule type" value="Genomic_DNA"/>
</dbReference>
<evidence type="ECO:0000256" key="1">
    <source>
        <dbReference type="SAM" id="MobiDB-lite"/>
    </source>
</evidence>
<organism evidence="2 3">
    <name type="scientific">Dorcoceras hygrometricum</name>
    <dbReference type="NCBI Taxonomy" id="472368"/>
    <lineage>
        <taxon>Eukaryota</taxon>
        <taxon>Viridiplantae</taxon>
        <taxon>Streptophyta</taxon>
        <taxon>Embryophyta</taxon>
        <taxon>Tracheophyta</taxon>
        <taxon>Spermatophyta</taxon>
        <taxon>Magnoliopsida</taxon>
        <taxon>eudicotyledons</taxon>
        <taxon>Gunneridae</taxon>
        <taxon>Pentapetalae</taxon>
        <taxon>asterids</taxon>
        <taxon>lamiids</taxon>
        <taxon>Lamiales</taxon>
        <taxon>Gesneriaceae</taxon>
        <taxon>Didymocarpoideae</taxon>
        <taxon>Trichosporeae</taxon>
        <taxon>Loxocarpinae</taxon>
        <taxon>Dorcoceras</taxon>
    </lineage>
</organism>
<proteinExistence type="predicted"/>
<evidence type="ECO:0008006" key="4">
    <source>
        <dbReference type="Google" id="ProtNLM"/>
    </source>
</evidence>
<protein>
    <recommendedName>
        <fullName evidence="4">Dystroglycan-like</fullName>
    </recommendedName>
</protein>
<keyword evidence="3" id="KW-1185">Reference proteome</keyword>